<dbReference type="EMBL" id="JAJFAZ020000003">
    <property type="protein sequence ID" value="KAI5337711.1"/>
    <property type="molecule type" value="Genomic_DNA"/>
</dbReference>
<feature type="region of interest" description="Disordered" evidence="1">
    <location>
        <begin position="164"/>
        <end position="207"/>
    </location>
</feature>
<reference evidence="2 3" key="1">
    <citation type="journal article" date="2022" name="G3 (Bethesda)">
        <title>Whole-genome sequence and methylome profiling of the almond [Prunus dulcis (Mill.) D.A. Webb] cultivar 'Nonpareil'.</title>
        <authorList>
            <person name="D'Amico-Willman K.M."/>
            <person name="Ouma W.Z."/>
            <person name="Meulia T."/>
            <person name="Sideli G.M."/>
            <person name="Gradziel T.M."/>
            <person name="Fresnedo-Ramirez J."/>
        </authorList>
    </citation>
    <scope>NUCLEOTIDE SEQUENCE [LARGE SCALE GENOMIC DNA]</scope>
    <source>
        <strain evidence="2">Clone GOH B32 T37-40</strain>
    </source>
</reference>
<evidence type="ECO:0000313" key="3">
    <source>
        <dbReference type="Proteomes" id="UP001054821"/>
    </source>
</evidence>
<organism evidence="2 3">
    <name type="scientific">Prunus dulcis</name>
    <name type="common">Almond</name>
    <name type="synonym">Amygdalus dulcis</name>
    <dbReference type="NCBI Taxonomy" id="3755"/>
    <lineage>
        <taxon>Eukaryota</taxon>
        <taxon>Viridiplantae</taxon>
        <taxon>Streptophyta</taxon>
        <taxon>Embryophyta</taxon>
        <taxon>Tracheophyta</taxon>
        <taxon>Spermatophyta</taxon>
        <taxon>Magnoliopsida</taxon>
        <taxon>eudicotyledons</taxon>
        <taxon>Gunneridae</taxon>
        <taxon>Pentapetalae</taxon>
        <taxon>rosids</taxon>
        <taxon>fabids</taxon>
        <taxon>Rosales</taxon>
        <taxon>Rosaceae</taxon>
        <taxon>Amygdaloideae</taxon>
        <taxon>Amygdaleae</taxon>
        <taxon>Prunus</taxon>
    </lineage>
</organism>
<keyword evidence="3" id="KW-1185">Reference proteome</keyword>
<proteinExistence type="predicted"/>
<dbReference type="AlphaFoldDB" id="A0AAD4W8V0"/>
<feature type="compositionally biased region" description="Acidic residues" evidence="1">
    <location>
        <begin position="170"/>
        <end position="179"/>
    </location>
</feature>
<evidence type="ECO:0000313" key="2">
    <source>
        <dbReference type="EMBL" id="KAI5337711.1"/>
    </source>
</evidence>
<dbReference type="Proteomes" id="UP001054821">
    <property type="component" value="Chromosome 3"/>
</dbReference>
<comment type="caution">
    <text evidence="2">The sequence shown here is derived from an EMBL/GenBank/DDBJ whole genome shotgun (WGS) entry which is preliminary data.</text>
</comment>
<evidence type="ECO:0000256" key="1">
    <source>
        <dbReference type="SAM" id="MobiDB-lite"/>
    </source>
</evidence>
<sequence length="207" mass="22774">MELSELEQLLIKTVRQLAGRAFLHQAAAGMEMWLCMKRALNAANRYRERFEDSRVRIAEAGKAIQDADGLAEENATKITELSSKLAAVQVALVEAQVREAKVKGLADCRNSEKFTALLDKEVMDQCDNLVYRFKRHNANNKLSLNFLRDLPSLPKGVTEEMVEVYKGEDANADSSEDTDSSSKKDEALPTPPAADASAADADDPSAQ</sequence>
<name>A0AAD4W8V0_PRUDU</name>
<accession>A0AAD4W8V0</accession>
<gene>
    <name evidence="2" type="ORF">L3X38_016982</name>
</gene>
<protein>
    <submittedName>
        <fullName evidence="2">Uncharacterized protein</fullName>
    </submittedName>
</protein>